<dbReference type="PANTHER" id="PTHR11361">
    <property type="entry name" value="DNA MISMATCH REPAIR PROTEIN MUTS FAMILY MEMBER"/>
    <property type="match status" value="1"/>
</dbReference>
<comment type="caution">
    <text evidence="6">The sequence shown here is derived from an EMBL/GenBank/DDBJ whole genome shotgun (WGS) entry which is preliminary data.</text>
</comment>
<keyword evidence="7" id="KW-1185">Reference proteome</keyword>
<comment type="similarity">
    <text evidence="1">Belongs to the DNA mismatch repair MutS family.</text>
</comment>
<dbReference type="InterPro" id="IPR027417">
    <property type="entry name" value="P-loop_NTPase"/>
</dbReference>
<dbReference type="EMBL" id="JAZGQO010000012">
    <property type="protein sequence ID" value="KAK6172054.1"/>
    <property type="molecule type" value="Genomic_DNA"/>
</dbReference>
<dbReference type="GO" id="GO:0005634">
    <property type="term" value="C:nucleus"/>
    <property type="evidence" value="ECO:0007669"/>
    <property type="project" value="TreeGrafter"/>
</dbReference>
<evidence type="ECO:0000256" key="3">
    <source>
        <dbReference type="ARBA" id="ARBA00022840"/>
    </source>
</evidence>
<dbReference type="InterPro" id="IPR000432">
    <property type="entry name" value="DNA_mismatch_repair_MutS_C"/>
</dbReference>
<dbReference type="FunFam" id="3.40.50.300:FF:000870">
    <property type="entry name" value="MutS protein homolog 4"/>
    <property type="match status" value="1"/>
</dbReference>
<gene>
    <name evidence="6" type="ORF">SNE40_018018</name>
</gene>
<evidence type="ECO:0000256" key="4">
    <source>
        <dbReference type="ARBA" id="ARBA00023125"/>
    </source>
</evidence>
<dbReference type="Proteomes" id="UP001347796">
    <property type="component" value="Unassembled WGS sequence"/>
</dbReference>
<evidence type="ECO:0000256" key="1">
    <source>
        <dbReference type="ARBA" id="ARBA00006271"/>
    </source>
</evidence>
<dbReference type="GO" id="GO:0007131">
    <property type="term" value="P:reciprocal meiotic recombination"/>
    <property type="evidence" value="ECO:0007669"/>
    <property type="project" value="TreeGrafter"/>
</dbReference>
<keyword evidence="2" id="KW-0547">Nucleotide-binding</keyword>
<evidence type="ECO:0000259" key="5">
    <source>
        <dbReference type="PROSITE" id="PS00486"/>
    </source>
</evidence>
<proteinExistence type="inferred from homology"/>
<dbReference type="GO" id="GO:0006298">
    <property type="term" value="P:mismatch repair"/>
    <property type="evidence" value="ECO:0007669"/>
    <property type="project" value="InterPro"/>
</dbReference>
<name>A0AAN8JCH0_PATCE</name>
<feature type="domain" description="DNA mismatch repair proteins mutS family" evidence="5">
    <location>
        <begin position="155"/>
        <end position="171"/>
    </location>
</feature>
<evidence type="ECO:0000313" key="7">
    <source>
        <dbReference type="Proteomes" id="UP001347796"/>
    </source>
</evidence>
<dbReference type="AlphaFoldDB" id="A0AAN8JCH0"/>
<evidence type="ECO:0000313" key="6">
    <source>
        <dbReference type="EMBL" id="KAK6172054.1"/>
    </source>
</evidence>
<protein>
    <recommendedName>
        <fullName evidence="5">DNA mismatch repair proteins mutS family domain-containing protein</fullName>
    </recommendedName>
</protein>
<sequence>MKDIRQHVGCLYKLSEAVSMIDMLVSFAHACTLSSYVRPIFTDTLAIKQGRHPILEKIGLNAPVPNNTYAAEDNNFIVITGPNMSGKSTYLRQVALLQIMAQTGSFVPAQYASFRSADHIFSRIGSDDDIETNSSTFMVEMKEINYIIQNASENSLIIIDELGRGTSADEGVGICYAISEYLLNCKAFTLFVTHFMELTNMAYLYPNVENYFFEVQRTFSVEGNCEKMTYTHTLAKGRTREKHYGLKLAELSTMPRRVIEGANNLAKLLEQQEEKNKSEDKASQYLRSIFKLGSRLIQTAKNSRLDQQSLRGFLKTLRQQYLRETGSTDTSTTEE</sequence>
<dbReference type="GO" id="GO:0140664">
    <property type="term" value="F:ATP-dependent DNA damage sensor activity"/>
    <property type="evidence" value="ECO:0007669"/>
    <property type="project" value="InterPro"/>
</dbReference>
<organism evidence="6 7">
    <name type="scientific">Patella caerulea</name>
    <name type="common">Rayed Mediterranean limpet</name>
    <dbReference type="NCBI Taxonomy" id="87958"/>
    <lineage>
        <taxon>Eukaryota</taxon>
        <taxon>Metazoa</taxon>
        <taxon>Spiralia</taxon>
        <taxon>Lophotrochozoa</taxon>
        <taxon>Mollusca</taxon>
        <taxon>Gastropoda</taxon>
        <taxon>Patellogastropoda</taxon>
        <taxon>Patelloidea</taxon>
        <taxon>Patellidae</taxon>
        <taxon>Patella</taxon>
    </lineage>
</organism>
<dbReference type="GO" id="GO:0030983">
    <property type="term" value="F:mismatched DNA binding"/>
    <property type="evidence" value="ECO:0007669"/>
    <property type="project" value="InterPro"/>
</dbReference>
<dbReference type="Gene3D" id="3.40.50.300">
    <property type="entry name" value="P-loop containing nucleotide triphosphate hydrolases"/>
    <property type="match status" value="1"/>
</dbReference>
<keyword evidence="4" id="KW-0238">DNA-binding</keyword>
<dbReference type="SMART" id="SM00534">
    <property type="entry name" value="MUTSac"/>
    <property type="match status" value="1"/>
</dbReference>
<dbReference type="GO" id="GO:0005524">
    <property type="term" value="F:ATP binding"/>
    <property type="evidence" value="ECO:0007669"/>
    <property type="project" value="UniProtKB-KW"/>
</dbReference>
<dbReference type="InterPro" id="IPR045076">
    <property type="entry name" value="MutS"/>
</dbReference>
<evidence type="ECO:0000256" key="2">
    <source>
        <dbReference type="ARBA" id="ARBA00022741"/>
    </source>
</evidence>
<reference evidence="6 7" key="1">
    <citation type="submission" date="2024-01" db="EMBL/GenBank/DDBJ databases">
        <title>The genome of the rayed Mediterranean limpet Patella caerulea (Linnaeus, 1758).</title>
        <authorList>
            <person name="Anh-Thu Weber A."/>
            <person name="Halstead-Nussloch G."/>
        </authorList>
    </citation>
    <scope>NUCLEOTIDE SEQUENCE [LARGE SCALE GENOMIC DNA]</scope>
    <source>
        <strain evidence="6">AATW-2023a</strain>
        <tissue evidence="6">Whole specimen</tissue>
    </source>
</reference>
<dbReference type="Pfam" id="PF00488">
    <property type="entry name" value="MutS_V"/>
    <property type="match status" value="1"/>
</dbReference>
<accession>A0AAN8JCH0</accession>
<dbReference type="PANTHER" id="PTHR11361:SF21">
    <property type="entry name" value="MUTS PROTEIN HOMOLOG 4"/>
    <property type="match status" value="1"/>
</dbReference>
<dbReference type="SUPFAM" id="SSF52540">
    <property type="entry name" value="P-loop containing nucleoside triphosphate hydrolases"/>
    <property type="match status" value="1"/>
</dbReference>
<keyword evidence="3" id="KW-0067">ATP-binding</keyword>
<dbReference type="PROSITE" id="PS00486">
    <property type="entry name" value="DNA_MISMATCH_REPAIR_2"/>
    <property type="match status" value="1"/>
</dbReference>